<reference evidence="8" key="1">
    <citation type="journal article" date="2020" name="Stud. Mycol.">
        <title>101 Dothideomycetes genomes: a test case for predicting lifestyles and emergence of pathogens.</title>
        <authorList>
            <person name="Haridas S."/>
            <person name="Albert R."/>
            <person name="Binder M."/>
            <person name="Bloem J."/>
            <person name="Labutti K."/>
            <person name="Salamov A."/>
            <person name="Andreopoulos B."/>
            <person name="Baker S."/>
            <person name="Barry K."/>
            <person name="Bills G."/>
            <person name="Bluhm B."/>
            <person name="Cannon C."/>
            <person name="Castanera R."/>
            <person name="Culley D."/>
            <person name="Daum C."/>
            <person name="Ezra D."/>
            <person name="Gonzalez J."/>
            <person name="Henrissat B."/>
            <person name="Kuo A."/>
            <person name="Liang C."/>
            <person name="Lipzen A."/>
            <person name="Lutzoni F."/>
            <person name="Magnuson J."/>
            <person name="Mondo S."/>
            <person name="Nolan M."/>
            <person name="Ohm R."/>
            <person name="Pangilinan J."/>
            <person name="Park H.-J."/>
            <person name="Ramirez L."/>
            <person name="Alfaro M."/>
            <person name="Sun H."/>
            <person name="Tritt A."/>
            <person name="Yoshinaga Y."/>
            <person name="Zwiers L.-H."/>
            <person name="Turgeon B."/>
            <person name="Goodwin S."/>
            <person name="Spatafora J."/>
            <person name="Crous P."/>
            <person name="Grigoriev I."/>
        </authorList>
    </citation>
    <scope>NUCLEOTIDE SEQUENCE</scope>
    <source>
        <strain evidence="8">Tuck. ex Michener</strain>
    </source>
</reference>
<evidence type="ECO:0000313" key="9">
    <source>
        <dbReference type="Proteomes" id="UP000800092"/>
    </source>
</evidence>
<dbReference type="Gene3D" id="3.40.30.10">
    <property type="entry name" value="Glutaredoxin"/>
    <property type="match status" value="1"/>
</dbReference>
<dbReference type="AlphaFoldDB" id="A0A6A6HMY2"/>
<dbReference type="InterPro" id="IPR036249">
    <property type="entry name" value="Thioredoxin-like_sf"/>
</dbReference>
<keyword evidence="9" id="KW-1185">Reference proteome</keyword>
<protein>
    <submittedName>
        <fullName evidence="8">DUF862-domain-containing protein</fullName>
    </submittedName>
</protein>
<sequence length="596" mass="65027">MDVQVYVYDLSQGLARQLSRNLLGTYIDAVYHTSIVISGVEYFYGHGINTCRPGSTHFGSPMEKIHLGTTQLPIEVILEYVEALKETYSPESYDLFSHNCNNFSHDFAMFLIGKGIPDHITSLPQTVLNTPFGQMLKPQLDQTMRTVTQAPVAPQQKVDPMKETKSAAQSQPPRSNQATGATYAKNGTSTPAPEGKVHNVTSVSEISRLLSSAAQSCAIVFFTSSTCAPCKLVYGPYDELAAEAGPKAVFIKVDINQAHEIAQQFDIRATPTFISLLKGEKQEQWSGANEAQLRGNIKLLLETTFPPHPHTKLDVPNLQRASLAPVLYGKMPPLDKLIAKMGDAGRDQSVVALRSFIQQRNQDGASETPLPDLPAFAAFLDSAISQLPAEVLFAAVDLLRSSMVDSRVGGFFAEDSQDTIEKLMQHVATLEDCPYNLRLVSIHLACNLFASTLWSKSLSANPRIGSLLVQLVTVSLLDDKHPNLRVAAASLAFNLAALNYRIRREENQELLPESDQLELAASLLETLSVEQENKDAVKALALAIGLLVFFAHQNGDLLDICKAMDAASTVKNKEPLSGNDVLVKEIGTELLGKGLR</sequence>
<evidence type="ECO:0000256" key="1">
    <source>
        <dbReference type="ARBA" id="ARBA00008140"/>
    </source>
</evidence>
<dbReference type="GO" id="GO:0006508">
    <property type="term" value="P:proteolysis"/>
    <property type="evidence" value="ECO:0007669"/>
    <property type="project" value="UniProtKB-KW"/>
</dbReference>
<dbReference type="GO" id="GO:0070646">
    <property type="term" value="P:protein modification by small protein removal"/>
    <property type="evidence" value="ECO:0007669"/>
    <property type="project" value="TreeGrafter"/>
</dbReference>
<dbReference type="PROSITE" id="PS51352">
    <property type="entry name" value="THIOREDOXIN_2"/>
    <property type="match status" value="1"/>
</dbReference>
<feature type="compositionally biased region" description="Polar residues" evidence="4">
    <location>
        <begin position="166"/>
        <end position="191"/>
    </location>
</feature>
<evidence type="ECO:0000256" key="3">
    <source>
        <dbReference type="ARBA" id="ARBA00022801"/>
    </source>
</evidence>
<evidence type="ECO:0000256" key="2">
    <source>
        <dbReference type="ARBA" id="ARBA00022670"/>
    </source>
</evidence>
<keyword evidence="3" id="KW-0378">Hydrolase</keyword>
<accession>A0A6A6HMY2</accession>
<dbReference type="InterPro" id="IPR013535">
    <property type="entry name" value="PUL_dom"/>
</dbReference>
<name>A0A6A6HMY2_VIRVR</name>
<dbReference type="PANTHER" id="PTHR12378">
    <property type="entry name" value="DESUMOYLATING ISOPEPTIDASE"/>
    <property type="match status" value="1"/>
</dbReference>
<feature type="domain" description="PPPDE" evidence="7">
    <location>
        <begin position="1"/>
        <end position="141"/>
    </location>
</feature>
<feature type="domain" description="PUL" evidence="6">
    <location>
        <begin position="303"/>
        <end position="593"/>
    </location>
</feature>
<dbReference type="InterPro" id="IPR008580">
    <property type="entry name" value="PPPDE_dom"/>
</dbReference>
<proteinExistence type="inferred from homology"/>
<evidence type="ECO:0000256" key="4">
    <source>
        <dbReference type="SAM" id="MobiDB-lite"/>
    </source>
</evidence>
<dbReference type="Gene3D" id="3.90.1720.30">
    <property type="entry name" value="PPPDE domains"/>
    <property type="match status" value="1"/>
</dbReference>
<dbReference type="OrthoDB" id="21221at2759"/>
<dbReference type="EMBL" id="ML991774">
    <property type="protein sequence ID" value="KAF2238810.1"/>
    <property type="molecule type" value="Genomic_DNA"/>
</dbReference>
<keyword evidence="2" id="KW-0645">Protease</keyword>
<gene>
    <name evidence="8" type="ORF">EV356DRAFT_439896</name>
</gene>
<dbReference type="Pfam" id="PF05903">
    <property type="entry name" value="Peptidase_C97"/>
    <property type="match status" value="1"/>
</dbReference>
<dbReference type="CDD" id="cd02947">
    <property type="entry name" value="TRX_family"/>
    <property type="match status" value="1"/>
</dbReference>
<comment type="similarity">
    <text evidence="1">Belongs to the DeSI family.</text>
</comment>
<dbReference type="InterPro" id="IPR017937">
    <property type="entry name" value="Thioredoxin_CS"/>
</dbReference>
<dbReference type="InterPro" id="IPR011989">
    <property type="entry name" value="ARM-like"/>
</dbReference>
<feature type="region of interest" description="Disordered" evidence="4">
    <location>
        <begin position="146"/>
        <end position="197"/>
    </location>
</feature>
<evidence type="ECO:0000259" key="7">
    <source>
        <dbReference type="PROSITE" id="PS51858"/>
    </source>
</evidence>
<dbReference type="InterPro" id="IPR013766">
    <property type="entry name" value="Thioredoxin_domain"/>
</dbReference>
<dbReference type="Gene3D" id="1.25.10.10">
    <property type="entry name" value="Leucine-rich Repeat Variant"/>
    <property type="match status" value="1"/>
</dbReference>
<evidence type="ECO:0000259" key="6">
    <source>
        <dbReference type="PROSITE" id="PS51396"/>
    </source>
</evidence>
<dbReference type="InterPro" id="IPR042266">
    <property type="entry name" value="PPPDE_sf"/>
</dbReference>
<dbReference type="PANTHER" id="PTHR12378:SF7">
    <property type="entry name" value="DESUMOYLATING ISOPEPTIDASE 1"/>
    <property type="match status" value="1"/>
</dbReference>
<dbReference type="PROSITE" id="PS51858">
    <property type="entry name" value="PPPDE"/>
    <property type="match status" value="1"/>
</dbReference>
<dbReference type="PROSITE" id="PS51396">
    <property type="entry name" value="PUL"/>
    <property type="match status" value="1"/>
</dbReference>
<organism evidence="8 9">
    <name type="scientific">Viridothelium virens</name>
    <name type="common">Speckled blister lichen</name>
    <name type="synonym">Trypethelium virens</name>
    <dbReference type="NCBI Taxonomy" id="1048519"/>
    <lineage>
        <taxon>Eukaryota</taxon>
        <taxon>Fungi</taxon>
        <taxon>Dikarya</taxon>
        <taxon>Ascomycota</taxon>
        <taxon>Pezizomycotina</taxon>
        <taxon>Dothideomycetes</taxon>
        <taxon>Dothideomycetes incertae sedis</taxon>
        <taxon>Trypetheliales</taxon>
        <taxon>Trypetheliaceae</taxon>
        <taxon>Viridothelium</taxon>
    </lineage>
</organism>
<dbReference type="GO" id="GO:0008233">
    <property type="term" value="F:peptidase activity"/>
    <property type="evidence" value="ECO:0007669"/>
    <property type="project" value="UniProtKB-KW"/>
</dbReference>
<dbReference type="SUPFAM" id="SSF52833">
    <property type="entry name" value="Thioredoxin-like"/>
    <property type="match status" value="1"/>
</dbReference>
<dbReference type="Proteomes" id="UP000800092">
    <property type="component" value="Unassembled WGS sequence"/>
</dbReference>
<dbReference type="SMART" id="SM01179">
    <property type="entry name" value="DUF862"/>
    <property type="match status" value="1"/>
</dbReference>
<dbReference type="Pfam" id="PF00085">
    <property type="entry name" value="Thioredoxin"/>
    <property type="match status" value="1"/>
</dbReference>
<evidence type="ECO:0000313" key="8">
    <source>
        <dbReference type="EMBL" id="KAF2238810.1"/>
    </source>
</evidence>
<feature type="domain" description="Thioredoxin" evidence="5">
    <location>
        <begin position="186"/>
        <end position="302"/>
    </location>
</feature>
<dbReference type="PROSITE" id="PS00194">
    <property type="entry name" value="THIOREDOXIN_1"/>
    <property type="match status" value="1"/>
</dbReference>
<evidence type="ECO:0000259" key="5">
    <source>
        <dbReference type="PROSITE" id="PS51352"/>
    </source>
</evidence>
<dbReference type="Pfam" id="PF08324">
    <property type="entry name" value="PUL"/>
    <property type="match status" value="1"/>
</dbReference>